<reference evidence="5 6" key="1">
    <citation type="submission" date="2021-03" db="EMBL/GenBank/DDBJ databases">
        <authorList>
            <person name="King G.J."/>
            <person name="Bancroft I."/>
            <person name="Baten A."/>
            <person name="Bloomfield J."/>
            <person name="Borpatragohain P."/>
            <person name="He Z."/>
            <person name="Irish N."/>
            <person name="Irwin J."/>
            <person name="Liu K."/>
            <person name="Mauleon R.P."/>
            <person name="Moore J."/>
            <person name="Morris R."/>
            <person name="Ostergaard L."/>
            <person name="Wang B."/>
            <person name="Wells R."/>
        </authorList>
    </citation>
    <scope>NUCLEOTIDE SEQUENCE [LARGE SCALE GENOMIC DNA]</scope>
    <source>
        <strain evidence="5">R-o-18</strain>
        <tissue evidence="5">Leaf</tissue>
    </source>
</reference>
<feature type="compositionally biased region" description="Basic residues" evidence="4">
    <location>
        <begin position="844"/>
        <end position="853"/>
    </location>
</feature>
<dbReference type="Proteomes" id="UP000823674">
    <property type="component" value="Chromosome A10"/>
</dbReference>
<dbReference type="PANTHER" id="PTHR48046:SF6">
    <property type="entry name" value="GLYCOSYLTRANSFERASE"/>
    <property type="match status" value="1"/>
</dbReference>
<evidence type="ECO:0008006" key="7">
    <source>
        <dbReference type="Google" id="ProtNLM"/>
    </source>
</evidence>
<gene>
    <name evidence="5" type="primary">A10p000560.1_BraROA</name>
    <name evidence="5" type="ORF">IGI04_039186</name>
</gene>
<feature type="region of interest" description="Disordered" evidence="4">
    <location>
        <begin position="573"/>
        <end position="697"/>
    </location>
</feature>
<keyword evidence="2" id="KW-0328">Glycosyltransferase</keyword>
<feature type="compositionally biased region" description="Basic and acidic residues" evidence="4">
    <location>
        <begin position="587"/>
        <end position="603"/>
    </location>
</feature>
<dbReference type="Gene3D" id="3.40.50.2000">
    <property type="entry name" value="Glycogen Phosphorylase B"/>
    <property type="match status" value="2"/>
</dbReference>
<protein>
    <recommendedName>
        <fullName evidence="7">UDP-glycosyltransferases domain-containing protein</fullName>
    </recommendedName>
</protein>
<comment type="similarity">
    <text evidence="1">Belongs to the UDP-glycosyltransferase family.</text>
</comment>
<dbReference type="PANTHER" id="PTHR48046">
    <property type="entry name" value="UDP-GLYCOSYLTRANSFERASE 72E1"/>
    <property type="match status" value="1"/>
</dbReference>
<name>A0ABQ7KM47_BRACM</name>
<evidence type="ECO:0000313" key="6">
    <source>
        <dbReference type="Proteomes" id="UP000823674"/>
    </source>
</evidence>
<feature type="region of interest" description="Disordered" evidence="4">
    <location>
        <begin position="763"/>
        <end position="888"/>
    </location>
</feature>
<feature type="compositionally biased region" description="Basic and acidic residues" evidence="4">
    <location>
        <begin position="657"/>
        <end position="667"/>
    </location>
</feature>
<keyword evidence="3" id="KW-0808">Transferase</keyword>
<organism evidence="5 6">
    <name type="scientific">Brassica rapa subsp. trilocularis</name>
    <dbReference type="NCBI Taxonomy" id="1813537"/>
    <lineage>
        <taxon>Eukaryota</taxon>
        <taxon>Viridiplantae</taxon>
        <taxon>Streptophyta</taxon>
        <taxon>Embryophyta</taxon>
        <taxon>Tracheophyta</taxon>
        <taxon>Spermatophyta</taxon>
        <taxon>Magnoliopsida</taxon>
        <taxon>eudicotyledons</taxon>
        <taxon>Gunneridae</taxon>
        <taxon>Pentapetalae</taxon>
        <taxon>rosids</taxon>
        <taxon>malvids</taxon>
        <taxon>Brassicales</taxon>
        <taxon>Brassicaceae</taxon>
        <taxon>Brassiceae</taxon>
        <taxon>Brassica</taxon>
    </lineage>
</organism>
<feature type="compositionally biased region" description="Basic and acidic residues" evidence="4">
    <location>
        <begin position="721"/>
        <end position="737"/>
    </location>
</feature>
<dbReference type="PROSITE" id="PS00375">
    <property type="entry name" value="UDPGT"/>
    <property type="match status" value="1"/>
</dbReference>
<evidence type="ECO:0000313" key="5">
    <source>
        <dbReference type="EMBL" id="KAG5374590.1"/>
    </source>
</evidence>
<feature type="compositionally biased region" description="Basic and acidic residues" evidence="4">
    <location>
        <begin position="610"/>
        <end position="645"/>
    </location>
</feature>
<proteinExistence type="inferred from homology"/>
<feature type="region of interest" description="Disordered" evidence="4">
    <location>
        <begin position="715"/>
        <end position="737"/>
    </location>
</feature>
<evidence type="ECO:0000256" key="1">
    <source>
        <dbReference type="ARBA" id="ARBA00009995"/>
    </source>
</evidence>
<feature type="compositionally biased region" description="Polar residues" evidence="4">
    <location>
        <begin position="776"/>
        <end position="797"/>
    </location>
</feature>
<sequence>MADANIPHIAIIPSPGLGHLIPLLEFAKRLVDHHRFTVTFIFPGESSPSSAQISILNSLPSSIASVFLPPVDLSDLPSTAGIETRISLTVTRSNPALRELFGSLSAEKRLPAVLVVDLFGTDAFDVAAEFHVSPYIFNPTNANVLSFLLHLPKLDETLSCDFKDLTEPIEIPGCVPVTGKDLSDPCQDQSDDAYKWLLHNAKRFKEAEGILLNSFVDLEPNAIKALQEPGPDKPPVYPIGPLVNTGSSCAKDEYECLNWLDDQPLGSVLYVSFGSGGTLTCEQLNELAFGLAESGKRFIWVIRSPSGIANSSFFNSHSQTDPSTFLPPGFLDRTNGKGLVVPSWAPQVQILAHPSTGGFLTHCGWNSTLESIVNGVPLIAWPLYAEQKTNALLLVEDVRVALRARNSDNMIVRKQEVVRVVNRLMEGEEGKAIRNKMKELKEGAVRVLREDGLSTKALNEVSLKRAFRERSLAFRKVTFYPCLPARLFRFWLDSSDFSLAYSNYSCVELYPAGPSPFLANTPRVLPLTRGRRDRRRPFFNIRRRPEEALDLSDGSLIFREMVNRKGRDDLDIEPHKATFQFSASNRSELREGRPPRYPKEAPGRRTHKAQPKEWQERESSRRSYHSRDRSRNEARHFHASRDPYKQRPNTNSQGRSFYREIPRKQPLTDDNGSSSTKEQDPRCEKGVPLQRQPPSLPEEAIQRARGEVRDVMLQYTTSADPTEREARKERMRQAEERGELEETAILVAQAALNASTQRLNGKQIITTPERIPVSQRLGSTPVQERSPASQRLRNTSPGGAVLEQRSTEGIEFPPCSERIPASSRLGPTPDSPRGTDPNDTVSASKKKLGRPRGSKNPPPIPSTSIASGARKRRVTHSKPSPVRKTPSV</sequence>
<evidence type="ECO:0000256" key="4">
    <source>
        <dbReference type="SAM" id="MobiDB-lite"/>
    </source>
</evidence>
<dbReference type="SUPFAM" id="SSF53756">
    <property type="entry name" value="UDP-Glycosyltransferase/glycogen phosphorylase"/>
    <property type="match status" value="1"/>
</dbReference>
<dbReference type="EMBL" id="JADBGQ010000010">
    <property type="protein sequence ID" value="KAG5374590.1"/>
    <property type="molecule type" value="Genomic_DNA"/>
</dbReference>
<dbReference type="InterPro" id="IPR035595">
    <property type="entry name" value="UDP_glycos_trans_CS"/>
</dbReference>
<keyword evidence="6" id="KW-1185">Reference proteome</keyword>
<dbReference type="CDD" id="cd03784">
    <property type="entry name" value="GT1_Gtf-like"/>
    <property type="match status" value="1"/>
</dbReference>
<evidence type="ECO:0000256" key="2">
    <source>
        <dbReference type="ARBA" id="ARBA00022676"/>
    </source>
</evidence>
<feature type="non-terminal residue" evidence="5">
    <location>
        <position position="888"/>
    </location>
</feature>
<accession>A0ABQ7KM47</accession>
<evidence type="ECO:0000256" key="3">
    <source>
        <dbReference type="ARBA" id="ARBA00022679"/>
    </source>
</evidence>
<comment type="caution">
    <text evidence="5">The sequence shown here is derived from an EMBL/GenBank/DDBJ whole genome shotgun (WGS) entry which is preliminary data.</text>
</comment>
<dbReference type="Pfam" id="PF00201">
    <property type="entry name" value="UDPGT"/>
    <property type="match status" value="1"/>
</dbReference>
<dbReference type="InterPro" id="IPR002213">
    <property type="entry name" value="UDP_glucos_trans"/>
</dbReference>